<feature type="non-terminal residue" evidence="1">
    <location>
        <position position="65"/>
    </location>
</feature>
<dbReference type="AlphaFoldDB" id="X0SD59"/>
<accession>X0SD59</accession>
<dbReference type="EMBL" id="BARS01008042">
    <property type="protein sequence ID" value="GAF73076.1"/>
    <property type="molecule type" value="Genomic_DNA"/>
</dbReference>
<sequence length="65" mass="7248">MLFHYLAQDSQGRIKEGNINQPNTEAVLEYLTTQKLKPLSVKALILEKGGKGFTIFKKTLGLADK</sequence>
<organism evidence="1">
    <name type="scientific">marine sediment metagenome</name>
    <dbReference type="NCBI Taxonomy" id="412755"/>
    <lineage>
        <taxon>unclassified sequences</taxon>
        <taxon>metagenomes</taxon>
        <taxon>ecological metagenomes</taxon>
    </lineage>
</organism>
<evidence type="ECO:0008006" key="2">
    <source>
        <dbReference type="Google" id="ProtNLM"/>
    </source>
</evidence>
<evidence type="ECO:0000313" key="1">
    <source>
        <dbReference type="EMBL" id="GAF73076.1"/>
    </source>
</evidence>
<protein>
    <recommendedName>
        <fullName evidence="2">Type II secretion system protein GspF domain-containing protein</fullName>
    </recommendedName>
</protein>
<gene>
    <name evidence="1" type="ORF">S01H1_15407</name>
</gene>
<reference evidence="1" key="1">
    <citation type="journal article" date="2014" name="Front. Microbiol.">
        <title>High frequency of phylogenetically diverse reductive dehalogenase-homologous genes in deep subseafloor sedimentary metagenomes.</title>
        <authorList>
            <person name="Kawai M."/>
            <person name="Futagami T."/>
            <person name="Toyoda A."/>
            <person name="Takaki Y."/>
            <person name="Nishi S."/>
            <person name="Hori S."/>
            <person name="Arai W."/>
            <person name="Tsubouchi T."/>
            <person name="Morono Y."/>
            <person name="Uchiyama I."/>
            <person name="Ito T."/>
            <person name="Fujiyama A."/>
            <person name="Inagaki F."/>
            <person name="Takami H."/>
        </authorList>
    </citation>
    <scope>NUCLEOTIDE SEQUENCE</scope>
    <source>
        <strain evidence="1">Expedition CK06-06</strain>
    </source>
</reference>
<proteinExistence type="predicted"/>
<comment type="caution">
    <text evidence="1">The sequence shown here is derived from an EMBL/GenBank/DDBJ whole genome shotgun (WGS) entry which is preliminary data.</text>
</comment>
<name>X0SD59_9ZZZZ</name>